<evidence type="ECO:0000259" key="5">
    <source>
        <dbReference type="PROSITE" id="PS50977"/>
    </source>
</evidence>
<dbReference type="InterPro" id="IPR009057">
    <property type="entry name" value="Homeodomain-like_sf"/>
</dbReference>
<dbReference type="SUPFAM" id="SSF46689">
    <property type="entry name" value="Homeodomain-like"/>
    <property type="match status" value="1"/>
</dbReference>
<keyword evidence="2 4" id="KW-0238">DNA-binding</keyword>
<protein>
    <submittedName>
        <fullName evidence="6">Transcriptional regulator, TetR family</fullName>
    </submittedName>
</protein>
<dbReference type="EMBL" id="FVZE01000003">
    <property type="protein sequence ID" value="SLK00200.1"/>
    <property type="molecule type" value="Genomic_DNA"/>
</dbReference>
<dbReference type="Proteomes" id="UP000190989">
    <property type="component" value="Unassembled WGS sequence"/>
</dbReference>
<evidence type="ECO:0000313" key="6">
    <source>
        <dbReference type="EMBL" id="SLK00200.1"/>
    </source>
</evidence>
<dbReference type="InterPro" id="IPR001647">
    <property type="entry name" value="HTH_TetR"/>
</dbReference>
<organism evidence="6 7">
    <name type="scientific">Novosphingobium mathurense</name>
    <dbReference type="NCBI Taxonomy" id="428990"/>
    <lineage>
        <taxon>Bacteria</taxon>
        <taxon>Pseudomonadati</taxon>
        <taxon>Pseudomonadota</taxon>
        <taxon>Alphaproteobacteria</taxon>
        <taxon>Sphingomonadales</taxon>
        <taxon>Sphingomonadaceae</taxon>
        <taxon>Novosphingobium</taxon>
    </lineage>
</organism>
<dbReference type="AlphaFoldDB" id="A0A1U6HWN9"/>
<dbReference type="PANTHER" id="PTHR30055">
    <property type="entry name" value="HTH-TYPE TRANSCRIPTIONAL REGULATOR RUTR"/>
    <property type="match status" value="1"/>
</dbReference>
<proteinExistence type="predicted"/>
<accession>A0A1U6HWN9</accession>
<evidence type="ECO:0000256" key="4">
    <source>
        <dbReference type="PROSITE-ProRule" id="PRU00335"/>
    </source>
</evidence>
<reference evidence="7" key="1">
    <citation type="submission" date="2017-02" db="EMBL/GenBank/DDBJ databases">
        <authorList>
            <person name="Varghese N."/>
            <person name="Submissions S."/>
        </authorList>
    </citation>
    <scope>NUCLEOTIDE SEQUENCE [LARGE SCALE GENOMIC DNA]</scope>
    <source>
        <strain evidence="7">SM117</strain>
    </source>
</reference>
<name>A0A1U6HWN9_9SPHN</name>
<dbReference type="PROSITE" id="PS50977">
    <property type="entry name" value="HTH_TETR_2"/>
    <property type="match status" value="1"/>
</dbReference>
<dbReference type="Pfam" id="PF00440">
    <property type="entry name" value="TetR_N"/>
    <property type="match status" value="1"/>
</dbReference>
<evidence type="ECO:0000256" key="1">
    <source>
        <dbReference type="ARBA" id="ARBA00023015"/>
    </source>
</evidence>
<keyword evidence="3" id="KW-0804">Transcription</keyword>
<dbReference type="GO" id="GO:0003700">
    <property type="term" value="F:DNA-binding transcription factor activity"/>
    <property type="evidence" value="ECO:0007669"/>
    <property type="project" value="TreeGrafter"/>
</dbReference>
<sequence>MTGNRSNQKARTRQAILRATGVLLARGEKPSLDEIAIEAGVARATAYRYFPGLDALLNEAMVDVLVPDATHAFDGCETTDPAQRLALVDDILDTACRKQEAALRLMLARTLERSVTHASDEPPLRQNRRQPMIETALASLEPQLNQTVFRRLVSALSMIVGAEGFIALSDVVGLDEQEARLVRQWAIEALLAAAHAPD</sequence>
<feature type="domain" description="HTH tetR-type" evidence="5">
    <location>
        <begin position="10"/>
        <end position="68"/>
    </location>
</feature>
<feature type="DNA-binding region" description="H-T-H motif" evidence="4">
    <location>
        <begin position="31"/>
        <end position="50"/>
    </location>
</feature>
<dbReference type="InterPro" id="IPR050109">
    <property type="entry name" value="HTH-type_TetR-like_transc_reg"/>
</dbReference>
<keyword evidence="1" id="KW-0805">Transcription regulation</keyword>
<dbReference type="PANTHER" id="PTHR30055:SF234">
    <property type="entry name" value="HTH-TYPE TRANSCRIPTIONAL REGULATOR BETI"/>
    <property type="match status" value="1"/>
</dbReference>
<evidence type="ECO:0000313" key="7">
    <source>
        <dbReference type="Proteomes" id="UP000190989"/>
    </source>
</evidence>
<evidence type="ECO:0000256" key="2">
    <source>
        <dbReference type="ARBA" id="ARBA00023125"/>
    </source>
</evidence>
<gene>
    <name evidence="6" type="ORF">SAMN06295987_103244</name>
</gene>
<dbReference type="STRING" id="428990.SAMN06295987_103244"/>
<keyword evidence="7" id="KW-1185">Reference proteome</keyword>
<dbReference type="RefSeq" id="WP_079730552.1">
    <property type="nucleotide sequence ID" value="NZ_FVZE01000003.1"/>
</dbReference>
<dbReference type="GO" id="GO:0000976">
    <property type="term" value="F:transcription cis-regulatory region binding"/>
    <property type="evidence" value="ECO:0007669"/>
    <property type="project" value="TreeGrafter"/>
</dbReference>
<dbReference type="Gene3D" id="1.10.357.10">
    <property type="entry name" value="Tetracycline Repressor, domain 2"/>
    <property type="match status" value="1"/>
</dbReference>
<evidence type="ECO:0000256" key="3">
    <source>
        <dbReference type="ARBA" id="ARBA00023163"/>
    </source>
</evidence>